<dbReference type="Gene3D" id="2.160.20.10">
    <property type="entry name" value="Single-stranded right-handed beta-helix, Pectin lyase-like"/>
    <property type="match status" value="1"/>
</dbReference>
<accession>A0AAW9KA86</accession>
<name>A0AAW9KA86_CARML</name>
<dbReference type="InterPro" id="IPR024535">
    <property type="entry name" value="RHGA/B-epi-like_pectate_lyase"/>
</dbReference>
<dbReference type="InterPro" id="IPR012334">
    <property type="entry name" value="Pectin_lyas_fold"/>
</dbReference>
<dbReference type="EMBL" id="JAVBVO010000003">
    <property type="protein sequence ID" value="MDZ5759163.1"/>
    <property type="molecule type" value="Genomic_DNA"/>
</dbReference>
<feature type="domain" description="Rhamnogalacturonase A/B/Epimerase-like pectate lyase" evidence="1">
    <location>
        <begin position="55"/>
        <end position="240"/>
    </location>
</feature>
<dbReference type="InterPro" id="IPR011050">
    <property type="entry name" value="Pectin_lyase_fold/virulence"/>
</dbReference>
<protein>
    <submittedName>
        <fullName evidence="3">WxL domain-containing protein</fullName>
    </submittedName>
</protein>
<dbReference type="Pfam" id="PF13731">
    <property type="entry name" value="WxL"/>
    <property type="match status" value="1"/>
</dbReference>
<evidence type="ECO:0000259" key="2">
    <source>
        <dbReference type="Pfam" id="PF13731"/>
    </source>
</evidence>
<evidence type="ECO:0000313" key="3">
    <source>
        <dbReference type="EMBL" id="MDZ5759163.1"/>
    </source>
</evidence>
<dbReference type="RefSeq" id="WP_322809071.1">
    <property type="nucleotide sequence ID" value="NZ_JAVBVO010000003.1"/>
</dbReference>
<dbReference type="InterPro" id="IPR027994">
    <property type="entry name" value="WxL_dom"/>
</dbReference>
<organism evidence="3 4">
    <name type="scientific">Carnobacterium maltaromaticum</name>
    <name type="common">Carnobacterium piscicola</name>
    <dbReference type="NCBI Taxonomy" id="2751"/>
    <lineage>
        <taxon>Bacteria</taxon>
        <taxon>Bacillati</taxon>
        <taxon>Bacillota</taxon>
        <taxon>Bacilli</taxon>
        <taxon>Lactobacillales</taxon>
        <taxon>Carnobacteriaceae</taxon>
        <taxon>Carnobacterium</taxon>
    </lineage>
</organism>
<evidence type="ECO:0000259" key="1">
    <source>
        <dbReference type="Pfam" id="PF12708"/>
    </source>
</evidence>
<gene>
    <name evidence="3" type="ORF">RAK27_10880</name>
</gene>
<evidence type="ECO:0000313" key="4">
    <source>
        <dbReference type="Proteomes" id="UP001290462"/>
    </source>
</evidence>
<reference evidence="3" key="1">
    <citation type="submission" date="2023-08" db="EMBL/GenBank/DDBJ databases">
        <title>Genomic characterization of piscicolin 126 produced by Carnobacterium maltaromaticum CM22 strain isolated from salmon (Salmo salar).</title>
        <authorList>
            <person name="Gonzalez-Gragera E."/>
            <person name="Garcia-Lopez J.D."/>
            <person name="Teso-Perez C."/>
            <person name="Gimenez-Hernandez I."/>
            <person name="Peralta-Sanchez J.M."/>
            <person name="Valdivia E."/>
            <person name="Montalban-Lopez M."/>
            <person name="Martin-Platero A.M."/>
            <person name="Banos A."/>
            <person name="Martinez-Bueno M."/>
        </authorList>
    </citation>
    <scope>NUCLEOTIDE SEQUENCE</scope>
    <source>
        <strain evidence="3">CM22</strain>
    </source>
</reference>
<feature type="domain" description="WxL" evidence="2">
    <location>
        <begin position="576"/>
        <end position="804"/>
    </location>
</feature>
<proteinExistence type="predicted"/>
<comment type="caution">
    <text evidence="3">The sequence shown here is derived from an EMBL/GenBank/DDBJ whole genome shotgun (WGS) entry which is preliminary data.</text>
</comment>
<dbReference type="SUPFAM" id="SSF51126">
    <property type="entry name" value="Pectin lyase-like"/>
    <property type="match status" value="1"/>
</dbReference>
<sequence length="808" mass="90184">MKKIMAKIIFLGVIISLYPYETEVAHADNSSVQLTGMWDATSTELFGGYALTSNAETDQSSNLQYIIDETAKNNKSIYIPSGSYILNSNVKLRSGTHIVGDTKNATILKNTTGKDVVLEDENYSESQNIKIEHLFFDGVGIFTRLAHTISIHHNIFYHPVSLFPINLHASKGAVMEGNIFMRDKNHATPDTENRAIFIGGFATSGLYQYIEDVTIENNLFGIKLDELDAIKSFSNESIIKTINQLQHALETDQLKIEENEQNFLSTGVNSYNNAKNILIKDNLFYQMYENDDRYGVVGDHAIYLRGSQDVQVVGNHVRGLHNGPYGGFKFKSGRNITIMNNYLRNTGIIMYETPEFGLGDSFAEGTVAELSGWLVANNIFDFKAWQDRYAIGLEYNRHTGIDNVYNGVFMDNHFVNYHNIPQNRRRELLIQNADGEGFKGESTVVLGNTRDDREANQLDVEYWSDKDYQMMPKDWKSLVDSNLYERYKNHPTPIRNTLPISKNSTIKLGEAVNPYDLVDQINDADEEKPMITILNPEVLEQIGEHKVFLKLVYQDTTQVNLTAIVTVGGKEKARIDQTTGQITFFASDQNESIVIPPEGGPGNPDVDIDPDNPGAVGPLAIVKAPTMNFGTQVISNQDKTYNMLAEMQNLNIPHEDGTTEVPYVSFAQVVDTRGTNAGWNLKVSLTNFTSTSHNNSLKGVRIYLRNPRIEYVSNNLNDAPLSHIDKLALEPGTGGVSLMSATQNKGAGTSSIVWGNQKELNEQFENSAIELVENDAIQLFVPRETTADVGTYRSTLSWELSDIPGPDA</sequence>
<dbReference type="Proteomes" id="UP001290462">
    <property type="component" value="Unassembled WGS sequence"/>
</dbReference>
<dbReference type="AlphaFoldDB" id="A0AAW9KA86"/>
<dbReference type="Pfam" id="PF12708">
    <property type="entry name" value="Pect-lyase_RHGA_epim"/>
    <property type="match status" value="1"/>
</dbReference>